<proteinExistence type="predicted"/>
<comment type="caution">
    <text evidence="1">The sequence shown here is derived from an EMBL/GenBank/DDBJ whole genome shotgun (WGS) entry which is preliminary data.</text>
</comment>
<dbReference type="InterPro" id="IPR019639">
    <property type="entry name" value="DUF2505"/>
</dbReference>
<dbReference type="Pfam" id="PF10698">
    <property type="entry name" value="DUF2505"/>
    <property type="match status" value="1"/>
</dbReference>
<dbReference type="Proteomes" id="UP000256774">
    <property type="component" value="Unassembled WGS sequence"/>
</dbReference>
<dbReference type="AlphaFoldDB" id="A0A3E0H8W5"/>
<reference evidence="1 2" key="1">
    <citation type="submission" date="2018-08" db="EMBL/GenBank/DDBJ databases">
        <title>Genomic Encyclopedia of Type Strains, Phase IV (KMG-IV): sequencing the most valuable type-strain genomes for metagenomic binning, comparative biology and taxonomic classification.</title>
        <authorList>
            <person name="Goeker M."/>
        </authorList>
    </citation>
    <scope>NUCLEOTIDE SEQUENCE [LARGE SCALE GENOMIC DNA]</scope>
    <source>
        <strain evidence="1 2">DSM 26022</strain>
    </source>
</reference>
<dbReference type="OrthoDB" id="7062407at2"/>
<sequence length="170" mass="18562">MKFVTTMTWPAPLARVLAMISSTEYAHLRLSRMGYEAFEVLSTSDDGRHFSLTALVTGKPSVKLPALAQKFISSEQAVDVEQTDRWDRETASGSLQLINKSVSALSIAASMQLSECEGITTNTLHWDVSCSIPLIGSKLASIIADDIRAKAAQNEAVSREILAERYENLA</sequence>
<dbReference type="RefSeq" id="WP_116207016.1">
    <property type="nucleotide sequence ID" value="NZ_QUNR01000001.1"/>
</dbReference>
<evidence type="ECO:0000313" key="1">
    <source>
        <dbReference type="EMBL" id="REH39930.1"/>
    </source>
</evidence>
<name>A0A3E0H8W5_9GAMM</name>
<evidence type="ECO:0000313" key="2">
    <source>
        <dbReference type="Proteomes" id="UP000256774"/>
    </source>
</evidence>
<organism evidence="1 2">
    <name type="scientific">Paraperlucidibaca baekdonensis</name>
    <dbReference type="NCBI Taxonomy" id="748120"/>
    <lineage>
        <taxon>Bacteria</taxon>
        <taxon>Pseudomonadati</taxon>
        <taxon>Pseudomonadota</taxon>
        <taxon>Gammaproteobacteria</taxon>
        <taxon>Moraxellales</taxon>
        <taxon>Moraxellaceae</taxon>
        <taxon>Paraperlucidibaca</taxon>
    </lineage>
</organism>
<keyword evidence="2" id="KW-1185">Reference proteome</keyword>
<gene>
    <name evidence="1" type="ORF">DFR26_0125</name>
</gene>
<protein>
    <submittedName>
        <fullName evidence="1">Uncharacterized protein DUF2505</fullName>
    </submittedName>
</protein>
<dbReference type="EMBL" id="QUNR01000001">
    <property type="protein sequence ID" value="REH39930.1"/>
    <property type="molecule type" value="Genomic_DNA"/>
</dbReference>
<accession>A0A3E0H8W5</accession>